<protein>
    <recommendedName>
        <fullName evidence="3 14">UDP-N-acetylmuramate--L-alanine ligase</fullName>
        <ecNumber evidence="3 14">6.3.2.8</ecNumber>
    </recommendedName>
    <alternativeName>
        <fullName evidence="14">UDP-N-acetylmuramoyl-L-alanine synthetase</fullName>
    </alternativeName>
</protein>
<feature type="domain" description="Mur ligase N-terminal catalytic" evidence="16">
    <location>
        <begin position="9"/>
        <end position="111"/>
    </location>
</feature>
<keyword evidence="20" id="KW-1185">Reference proteome</keyword>
<comment type="catalytic activity">
    <reaction evidence="13 14">
        <text>UDP-N-acetyl-alpha-D-muramate + L-alanine + ATP = UDP-N-acetyl-alpha-D-muramoyl-L-alanine + ADP + phosphate + H(+)</text>
        <dbReference type="Rhea" id="RHEA:23372"/>
        <dbReference type="ChEBI" id="CHEBI:15378"/>
        <dbReference type="ChEBI" id="CHEBI:30616"/>
        <dbReference type="ChEBI" id="CHEBI:43474"/>
        <dbReference type="ChEBI" id="CHEBI:57972"/>
        <dbReference type="ChEBI" id="CHEBI:70757"/>
        <dbReference type="ChEBI" id="CHEBI:83898"/>
        <dbReference type="ChEBI" id="CHEBI:456216"/>
        <dbReference type="EC" id="6.3.2.8"/>
    </reaction>
</comment>
<dbReference type="UniPathway" id="UPA00219"/>
<dbReference type="NCBIfam" id="TIGR01082">
    <property type="entry name" value="murC"/>
    <property type="match status" value="1"/>
</dbReference>
<dbReference type="GO" id="GO:0009252">
    <property type="term" value="P:peptidoglycan biosynthetic process"/>
    <property type="evidence" value="ECO:0007669"/>
    <property type="project" value="UniProtKB-UniRule"/>
</dbReference>
<feature type="domain" description="Mur ligase C-terminal" evidence="17">
    <location>
        <begin position="308"/>
        <end position="433"/>
    </location>
</feature>
<dbReference type="InterPro" id="IPR005758">
    <property type="entry name" value="UDP-N-AcMur_Ala_ligase_MurC"/>
</dbReference>
<dbReference type="SUPFAM" id="SSF51984">
    <property type="entry name" value="MurCD N-terminal domain"/>
    <property type="match status" value="1"/>
</dbReference>
<evidence type="ECO:0000256" key="11">
    <source>
        <dbReference type="ARBA" id="ARBA00023306"/>
    </source>
</evidence>
<dbReference type="InterPro" id="IPR000713">
    <property type="entry name" value="Mur_ligase_N"/>
</dbReference>
<dbReference type="EMBL" id="FNQK01000011">
    <property type="protein sequence ID" value="SEA37662.1"/>
    <property type="molecule type" value="Genomic_DNA"/>
</dbReference>
<evidence type="ECO:0000256" key="5">
    <source>
        <dbReference type="ARBA" id="ARBA00022598"/>
    </source>
</evidence>
<comment type="similarity">
    <text evidence="14">Belongs to the MurCDEF family.</text>
</comment>
<dbReference type="RefSeq" id="WP_092134549.1">
    <property type="nucleotide sequence ID" value="NZ_FNQK01000011.1"/>
</dbReference>
<dbReference type="Pfam" id="PF02875">
    <property type="entry name" value="Mur_ligase_C"/>
    <property type="match status" value="1"/>
</dbReference>
<evidence type="ECO:0000256" key="8">
    <source>
        <dbReference type="ARBA" id="ARBA00022840"/>
    </source>
</evidence>
<comment type="pathway">
    <text evidence="2 14">Cell wall biogenesis; peptidoglycan biosynthesis.</text>
</comment>
<feature type="transmembrane region" description="Helical" evidence="15">
    <location>
        <begin position="6"/>
        <end position="26"/>
    </location>
</feature>
<dbReference type="GO" id="GO:0005524">
    <property type="term" value="F:ATP binding"/>
    <property type="evidence" value="ECO:0007669"/>
    <property type="project" value="UniProtKB-UniRule"/>
</dbReference>
<evidence type="ECO:0000256" key="15">
    <source>
        <dbReference type="SAM" id="Phobius"/>
    </source>
</evidence>
<dbReference type="Proteomes" id="UP000198846">
    <property type="component" value="Unassembled WGS sequence"/>
</dbReference>
<keyword evidence="15" id="KW-0472">Membrane</keyword>
<dbReference type="Pfam" id="PF01225">
    <property type="entry name" value="Mur_ligase"/>
    <property type="match status" value="1"/>
</dbReference>
<keyword evidence="6 14" id="KW-0132">Cell division</keyword>
<keyword evidence="10 14" id="KW-0573">Peptidoglycan synthesis</keyword>
<dbReference type="STRING" id="283786.SAMN04487990_11178"/>
<dbReference type="GO" id="GO:0051301">
    <property type="term" value="P:cell division"/>
    <property type="evidence" value="ECO:0007669"/>
    <property type="project" value="UniProtKB-KW"/>
</dbReference>
<evidence type="ECO:0000259" key="16">
    <source>
        <dbReference type="Pfam" id="PF01225"/>
    </source>
</evidence>
<evidence type="ECO:0000259" key="18">
    <source>
        <dbReference type="Pfam" id="PF08245"/>
    </source>
</evidence>
<dbReference type="InterPro" id="IPR050061">
    <property type="entry name" value="MurCDEF_pg_biosynth"/>
</dbReference>
<dbReference type="InterPro" id="IPR036565">
    <property type="entry name" value="Mur-like_cat_sf"/>
</dbReference>
<reference evidence="20" key="1">
    <citation type="submission" date="2016-10" db="EMBL/GenBank/DDBJ databases">
        <authorList>
            <person name="Varghese N."/>
            <person name="Submissions S."/>
        </authorList>
    </citation>
    <scope>NUCLEOTIDE SEQUENCE [LARGE SCALE GENOMIC DNA]</scope>
    <source>
        <strain evidence="20">DSM 23842</strain>
    </source>
</reference>
<evidence type="ECO:0000256" key="3">
    <source>
        <dbReference type="ARBA" id="ARBA00012211"/>
    </source>
</evidence>
<evidence type="ECO:0000256" key="9">
    <source>
        <dbReference type="ARBA" id="ARBA00022960"/>
    </source>
</evidence>
<evidence type="ECO:0000256" key="7">
    <source>
        <dbReference type="ARBA" id="ARBA00022741"/>
    </source>
</evidence>
<keyword evidence="5 14" id="KW-0436">Ligase</keyword>
<dbReference type="Gene3D" id="3.90.190.20">
    <property type="entry name" value="Mur ligase, C-terminal domain"/>
    <property type="match status" value="1"/>
</dbReference>
<dbReference type="PANTHER" id="PTHR43445:SF3">
    <property type="entry name" value="UDP-N-ACETYLMURAMATE--L-ALANINE LIGASE"/>
    <property type="match status" value="1"/>
</dbReference>
<comment type="function">
    <text evidence="14">Cell wall formation.</text>
</comment>
<gene>
    <name evidence="14" type="primary">murC</name>
    <name evidence="19" type="ORF">SAMN04487990_11178</name>
</gene>
<keyword evidence="8 14" id="KW-0067">ATP-binding</keyword>
<evidence type="ECO:0000256" key="12">
    <source>
        <dbReference type="ARBA" id="ARBA00023316"/>
    </source>
</evidence>
<evidence type="ECO:0000256" key="6">
    <source>
        <dbReference type="ARBA" id="ARBA00022618"/>
    </source>
</evidence>
<proteinExistence type="inferred from homology"/>
<keyword evidence="15" id="KW-0812">Transmembrane</keyword>
<dbReference type="PANTHER" id="PTHR43445">
    <property type="entry name" value="UDP-N-ACETYLMURAMATE--L-ALANINE LIGASE-RELATED"/>
    <property type="match status" value="1"/>
</dbReference>
<dbReference type="Gene3D" id="3.40.50.720">
    <property type="entry name" value="NAD(P)-binding Rossmann-like Domain"/>
    <property type="match status" value="1"/>
</dbReference>
<name>A0A1H4APK9_BIZPA</name>
<evidence type="ECO:0000259" key="17">
    <source>
        <dbReference type="Pfam" id="PF02875"/>
    </source>
</evidence>
<organism evidence="19 20">
    <name type="scientific">Bizionia paragorgiae</name>
    <dbReference type="NCBI Taxonomy" id="283786"/>
    <lineage>
        <taxon>Bacteria</taxon>
        <taxon>Pseudomonadati</taxon>
        <taxon>Bacteroidota</taxon>
        <taxon>Flavobacteriia</taxon>
        <taxon>Flavobacteriales</taxon>
        <taxon>Flavobacteriaceae</taxon>
        <taxon>Bizionia</taxon>
    </lineage>
</organism>
<evidence type="ECO:0000256" key="10">
    <source>
        <dbReference type="ARBA" id="ARBA00022984"/>
    </source>
</evidence>
<dbReference type="HAMAP" id="MF_00046">
    <property type="entry name" value="MurC"/>
    <property type="match status" value="1"/>
</dbReference>
<evidence type="ECO:0000256" key="13">
    <source>
        <dbReference type="ARBA" id="ARBA00047833"/>
    </source>
</evidence>
<dbReference type="AlphaFoldDB" id="A0A1H4APK9"/>
<keyword evidence="11 14" id="KW-0131">Cell cycle</keyword>
<dbReference type="InterPro" id="IPR036615">
    <property type="entry name" value="Mur_ligase_C_dom_sf"/>
</dbReference>
<keyword evidence="12 14" id="KW-0961">Cell wall biogenesis/degradation</keyword>
<dbReference type="Pfam" id="PF08245">
    <property type="entry name" value="Mur_ligase_M"/>
    <property type="match status" value="1"/>
</dbReference>
<keyword evidence="9 14" id="KW-0133">Cell shape</keyword>
<dbReference type="GO" id="GO:0005737">
    <property type="term" value="C:cytoplasm"/>
    <property type="evidence" value="ECO:0007669"/>
    <property type="project" value="UniProtKB-SubCell"/>
</dbReference>
<keyword evidence="4 14" id="KW-0963">Cytoplasm</keyword>
<feature type="domain" description="Mur ligase central" evidence="18">
    <location>
        <begin position="117"/>
        <end position="286"/>
    </location>
</feature>
<evidence type="ECO:0000256" key="4">
    <source>
        <dbReference type="ARBA" id="ARBA00022490"/>
    </source>
</evidence>
<dbReference type="Gene3D" id="3.40.1190.10">
    <property type="entry name" value="Mur-like, catalytic domain"/>
    <property type="match status" value="1"/>
</dbReference>
<keyword evidence="7 14" id="KW-0547">Nucleotide-binding</keyword>
<dbReference type="OrthoDB" id="9804126at2"/>
<dbReference type="InterPro" id="IPR013221">
    <property type="entry name" value="Mur_ligase_cen"/>
</dbReference>
<dbReference type="GO" id="GO:0071555">
    <property type="term" value="P:cell wall organization"/>
    <property type="evidence" value="ECO:0007669"/>
    <property type="project" value="UniProtKB-KW"/>
</dbReference>
<dbReference type="InterPro" id="IPR004101">
    <property type="entry name" value="Mur_ligase_C"/>
</dbReference>
<keyword evidence="15" id="KW-1133">Transmembrane helix</keyword>
<dbReference type="GO" id="GO:0008763">
    <property type="term" value="F:UDP-N-acetylmuramate-L-alanine ligase activity"/>
    <property type="evidence" value="ECO:0007669"/>
    <property type="project" value="UniProtKB-UniRule"/>
</dbReference>
<evidence type="ECO:0000256" key="1">
    <source>
        <dbReference type="ARBA" id="ARBA00004496"/>
    </source>
</evidence>
<evidence type="ECO:0000256" key="14">
    <source>
        <dbReference type="HAMAP-Rule" id="MF_00046"/>
    </source>
</evidence>
<accession>A0A1H4APK9</accession>
<sequence>MDLERIHNVYFIGIGGIGMSALARYFKSSGKHVAGYDKTETELTKTLVDLGIKVHYEDSISNVDQAFYNTSTTLVVYTPAVPKDHRELAYFKHNRYDVLKRSEVLGLITKHSFCLAVAGTHGKTTTTSILGHIMYQCDVKLTAFLGGISENYNSNLIENGNEVSVIEADEFDRSFLTLAPNIACITSMDADHLDIYGDATELIKSFEAFVGKLKPEGKLLVKNGLPLKGITYGVEDDADYSAQQVRVENGAYVFDFKTPETLVEKVRFNLPGRHNLANAVVAMAMAIEFGLPVHDLVEALATYKGVKRRFTYHIQSEDCVFVDDYAHHPAEINAVHQAVREMYPNDKVMAVFQPHLFSRTRDFGKEFAESLSQFDELLLLDIYPARELPIDGVNSQWLLDMVSHSNKQLVSKASLVEKIKARKSRVVLTIGAGDIGAEVSKIKNALSREN</sequence>
<evidence type="ECO:0000313" key="19">
    <source>
        <dbReference type="EMBL" id="SEA37662.1"/>
    </source>
</evidence>
<dbReference type="EC" id="6.3.2.8" evidence="3 14"/>
<dbReference type="SUPFAM" id="SSF53244">
    <property type="entry name" value="MurD-like peptide ligases, peptide-binding domain"/>
    <property type="match status" value="1"/>
</dbReference>
<evidence type="ECO:0000313" key="20">
    <source>
        <dbReference type="Proteomes" id="UP000198846"/>
    </source>
</evidence>
<dbReference type="SUPFAM" id="SSF53623">
    <property type="entry name" value="MurD-like peptide ligases, catalytic domain"/>
    <property type="match status" value="1"/>
</dbReference>
<dbReference type="GO" id="GO:0008360">
    <property type="term" value="P:regulation of cell shape"/>
    <property type="evidence" value="ECO:0007669"/>
    <property type="project" value="UniProtKB-KW"/>
</dbReference>
<feature type="binding site" evidence="14">
    <location>
        <begin position="119"/>
        <end position="125"/>
    </location>
    <ligand>
        <name>ATP</name>
        <dbReference type="ChEBI" id="CHEBI:30616"/>
    </ligand>
</feature>
<evidence type="ECO:0000256" key="2">
    <source>
        <dbReference type="ARBA" id="ARBA00004752"/>
    </source>
</evidence>
<comment type="subcellular location">
    <subcellularLocation>
        <location evidence="1 14">Cytoplasm</location>
    </subcellularLocation>
</comment>